<dbReference type="OrthoDB" id="4131546at2"/>
<dbReference type="RefSeq" id="WP_141886932.1">
    <property type="nucleotide sequence ID" value="NZ_BAAAUY010000001.1"/>
</dbReference>
<keyword evidence="3 6" id="KW-0238">DNA-binding</keyword>
<organism evidence="6 7">
    <name type="scientific">Leucobacter komagatae</name>
    <dbReference type="NCBI Taxonomy" id="55969"/>
    <lineage>
        <taxon>Bacteria</taxon>
        <taxon>Bacillati</taxon>
        <taxon>Actinomycetota</taxon>
        <taxon>Actinomycetes</taxon>
        <taxon>Micrococcales</taxon>
        <taxon>Microbacteriaceae</taxon>
        <taxon>Leucobacter</taxon>
    </lineage>
</organism>
<dbReference type="PANTHER" id="PTHR30346">
    <property type="entry name" value="TRANSCRIPTIONAL DUAL REGULATOR HCAR-RELATED"/>
    <property type="match status" value="1"/>
</dbReference>
<proteinExistence type="inferred from homology"/>
<name>A0A542Y6J3_9MICO</name>
<dbReference type="AlphaFoldDB" id="A0A542Y6J3"/>
<dbReference type="InterPro" id="IPR036390">
    <property type="entry name" value="WH_DNA-bd_sf"/>
</dbReference>
<dbReference type="Proteomes" id="UP000319094">
    <property type="component" value="Unassembled WGS sequence"/>
</dbReference>
<sequence>MEIYQLEILRELGTLGSVTAVAESLHVTPSAVSQQLSALQRGFRAPLTRRDGRTLVLTEAGHALARAGTGVIEAMAAAAGAVEAFEQEPAGIVTVSGFHSASQAIFGGLLGELRGVEAAPDLRLSDEDVAQEEFPLLTASYDLVIAHRLEHSPPWPEAGLRVIRLAQEPLDIALPVGHPLTDRDHLTPSDVAGEAWVTSRAGYSPDDLLGAIAAVADRSVKVVHRINDYGSVASIVATGDAIGMVPRYTVGSALAGLVLRPLQGVNATRAIDLLTRPETLHRRSVQVTVTALRTAMDRLVSAGEARR</sequence>
<dbReference type="PROSITE" id="PS50931">
    <property type="entry name" value="HTH_LYSR"/>
    <property type="match status" value="1"/>
</dbReference>
<dbReference type="Pfam" id="PF00126">
    <property type="entry name" value="HTH_1"/>
    <property type="match status" value="1"/>
</dbReference>
<keyword evidence="2" id="KW-0805">Transcription regulation</keyword>
<dbReference type="Gene3D" id="1.10.10.10">
    <property type="entry name" value="Winged helix-like DNA-binding domain superfamily/Winged helix DNA-binding domain"/>
    <property type="match status" value="1"/>
</dbReference>
<dbReference type="InterPro" id="IPR036388">
    <property type="entry name" value="WH-like_DNA-bd_sf"/>
</dbReference>
<dbReference type="SUPFAM" id="SSF46785">
    <property type="entry name" value="Winged helix' DNA-binding domain"/>
    <property type="match status" value="1"/>
</dbReference>
<dbReference type="GO" id="GO:0032993">
    <property type="term" value="C:protein-DNA complex"/>
    <property type="evidence" value="ECO:0007669"/>
    <property type="project" value="TreeGrafter"/>
</dbReference>
<dbReference type="GO" id="GO:0003677">
    <property type="term" value="F:DNA binding"/>
    <property type="evidence" value="ECO:0007669"/>
    <property type="project" value="UniProtKB-KW"/>
</dbReference>
<evidence type="ECO:0000256" key="4">
    <source>
        <dbReference type="ARBA" id="ARBA00023163"/>
    </source>
</evidence>
<evidence type="ECO:0000313" key="7">
    <source>
        <dbReference type="Proteomes" id="UP000319094"/>
    </source>
</evidence>
<dbReference type="InterPro" id="IPR000847">
    <property type="entry name" value="LysR_HTH_N"/>
</dbReference>
<evidence type="ECO:0000256" key="2">
    <source>
        <dbReference type="ARBA" id="ARBA00023015"/>
    </source>
</evidence>
<protein>
    <submittedName>
        <fullName evidence="6">DNA-binding transcriptional LysR family regulator</fullName>
    </submittedName>
</protein>
<comment type="caution">
    <text evidence="6">The sequence shown here is derived from an EMBL/GenBank/DDBJ whole genome shotgun (WGS) entry which is preliminary data.</text>
</comment>
<evidence type="ECO:0000313" key="6">
    <source>
        <dbReference type="EMBL" id="TQL43644.1"/>
    </source>
</evidence>
<keyword evidence="7" id="KW-1185">Reference proteome</keyword>
<dbReference type="Pfam" id="PF03466">
    <property type="entry name" value="LysR_substrate"/>
    <property type="match status" value="1"/>
</dbReference>
<dbReference type="EMBL" id="VFON01000001">
    <property type="protein sequence ID" value="TQL43644.1"/>
    <property type="molecule type" value="Genomic_DNA"/>
</dbReference>
<evidence type="ECO:0000256" key="3">
    <source>
        <dbReference type="ARBA" id="ARBA00023125"/>
    </source>
</evidence>
<dbReference type="InterPro" id="IPR005119">
    <property type="entry name" value="LysR_subst-bd"/>
</dbReference>
<reference evidence="6 7" key="1">
    <citation type="submission" date="2019-06" db="EMBL/GenBank/DDBJ databases">
        <title>Sequencing the genomes of 1000 actinobacteria strains.</title>
        <authorList>
            <person name="Klenk H.-P."/>
        </authorList>
    </citation>
    <scope>NUCLEOTIDE SEQUENCE [LARGE SCALE GENOMIC DNA]</scope>
    <source>
        <strain evidence="6 7">DSM 8803</strain>
    </source>
</reference>
<accession>A0A542Y6J3</accession>
<dbReference type="STRING" id="55969.SD72_08830"/>
<feature type="domain" description="HTH lysR-type" evidence="5">
    <location>
        <begin position="1"/>
        <end position="58"/>
    </location>
</feature>
<dbReference type="GO" id="GO:0003700">
    <property type="term" value="F:DNA-binding transcription factor activity"/>
    <property type="evidence" value="ECO:0007669"/>
    <property type="project" value="InterPro"/>
</dbReference>
<dbReference type="Gene3D" id="3.40.190.10">
    <property type="entry name" value="Periplasmic binding protein-like II"/>
    <property type="match status" value="2"/>
</dbReference>
<comment type="similarity">
    <text evidence="1">Belongs to the LysR transcriptional regulatory family.</text>
</comment>
<dbReference type="SUPFAM" id="SSF53850">
    <property type="entry name" value="Periplasmic binding protein-like II"/>
    <property type="match status" value="1"/>
</dbReference>
<evidence type="ECO:0000259" key="5">
    <source>
        <dbReference type="PROSITE" id="PS50931"/>
    </source>
</evidence>
<gene>
    <name evidence="6" type="ORF">FB468_1673</name>
</gene>
<evidence type="ECO:0000256" key="1">
    <source>
        <dbReference type="ARBA" id="ARBA00009437"/>
    </source>
</evidence>
<dbReference type="PANTHER" id="PTHR30346:SF29">
    <property type="entry name" value="LYSR SUBSTRATE-BINDING"/>
    <property type="match status" value="1"/>
</dbReference>
<keyword evidence="4" id="KW-0804">Transcription</keyword>